<reference evidence="3 4" key="1">
    <citation type="journal article" date="2016" name="Sci. Rep.">
        <title>The genome sequence of the outbreeding globe artichoke constructed de novo incorporating a phase-aware low-pass sequencing strategy of F1 progeny.</title>
        <authorList>
            <person name="Scaglione D."/>
            <person name="Reyes-Chin-Wo S."/>
            <person name="Acquadro A."/>
            <person name="Froenicke L."/>
            <person name="Portis E."/>
            <person name="Beitel C."/>
            <person name="Tirone M."/>
            <person name="Mauro R."/>
            <person name="Lo Monaco A."/>
            <person name="Mauromicale G."/>
            <person name="Faccioli P."/>
            <person name="Cattivelli L."/>
            <person name="Rieseberg L."/>
            <person name="Michelmore R."/>
            <person name="Lanteri S."/>
        </authorList>
    </citation>
    <scope>NUCLEOTIDE SEQUENCE [LARGE SCALE GENOMIC DNA]</scope>
    <source>
        <strain evidence="3">2C</strain>
    </source>
</reference>
<evidence type="ECO:0000256" key="1">
    <source>
        <dbReference type="SAM" id="MobiDB-lite"/>
    </source>
</evidence>
<comment type="caution">
    <text evidence="3">The sequence shown here is derived from an EMBL/GenBank/DDBJ whole genome shotgun (WGS) entry which is preliminary data.</text>
</comment>
<accession>A0A124SDJ2</accession>
<evidence type="ECO:0000313" key="3">
    <source>
        <dbReference type="EMBL" id="KVH97090.1"/>
    </source>
</evidence>
<proteinExistence type="predicted"/>
<evidence type="ECO:0000259" key="2">
    <source>
        <dbReference type="Pfam" id="PF13086"/>
    </source>
</evidence>
<dbReference type="Gramene" id="KVH97090">
    <property type="protein sequence ID" value="KVH97090"/>
    <property type="gene ID" value="Ccrd_000812"/>
</dbReference>
<dbReference type="InterPro" id="IPR050534">
    <property type="entry name" value="Coronavir_polyprotein_1ab"/>
</dbReference>
<name>A0A124SDJ2_CYNCS</name>
<dbReference type="PANTHER" id="PTHR43788">
    <property type="entry name" value="DNA2/NAM7 HELICASE FAMILY MEMBER"/>
    <property type="match status" value="1"/>
</dbReference>
<feature type="compositionally biased region" description="Basic and acidic residues" evidence="1">
    <location>
        <begin position="130"/>
        <end position="140"/>
    </location>
</feature>
<dbReference type="EMBL" id="LEKV01003861">
    <property type="protein sequence ID" value="KVH97090.1"/>
    <property type="molecule type" value="Genomic_DNA"/>
</dbReference>
<feature type="region of interest" description="Disordered" evidence="1">
    <location>
        <begin position="108"/>
        <end position="140"/>
    </location>
</feature>
<sequence length="318" mass="35917">MVYSLQQIESACLHILNNNISFFSNKYVIRKAISSKDLFLVNGPPGTRKTTTVVEIILQEVKRGSKILACAASNIVVDNIVERIVPQRFKSFKAYNNKTNKTTFKKQQGSNAVAMDHEKSSSMCTRSKQRHPETRQDKTGHPVCIKGKEIEGQIRKTSIASDETKAGKKDELKKNKERVHELDSSDGNKWGLENLRTRTSPRTLYQTIVGLNDDQKKVVRQMGLGSLLDMTINGVPSKLVFYVVDILDVKKIKLKVTNGVIRITVESIHNLLGLQMGGIDLLEMDELDASKNTATTWRKQFEKKKKMQPKDIMKLIQS</sequence>
<dbReference type="GO" id="GO:0043139">
    <property type="term" value="F:5'-3' DNA helicase activity"/>
    <property type="evidence" value="ECO:0007669"/>
    <property type="project" value="TreeGrafter"/>
</dbReference>
<feature type="domain" description="DNA2/NAM7 helicase helicase" evidence="2">
    <location>
        <begin position="27"/>
        <end position="180"/>
    </location>
</feature>
<dbReference type="PANTHER" id="PTHR43788:SF8">
    <property type="entry name" value="DNA-BINDING PROTEIN SMUBP-2"/>
    <property type="match status" value="1"/>
</dbReference>
<dbReference type="SUPFAM" id="SSF52540">
    <property type="entry name" value="P-loop containing nucleoside triphosphate hydrolases"/>
    <property type="match status" value="1"/>
</dbReference>
<protein>
    <recommendedName>
        <fullName evidence="2">DNA2/NAM7 helicase helicase domain-containing protein</fullName>
    </recommendedName>
</protein>
<dbReference type="AlphaFoldDB" id="A0A124SDJ2"/>
<dbReference type="Gene3D" id="3.40.50.300">
    <property type="entry name" value="P-loop containing nucleotide triphosphate hydrolases"/>
    <property type="match status" value="1"/>
</dbReference>
<dbReference type="InterPro" id="IPR041677">
    <property type="entry name" value="DNA2/NAM7_AAA_11"/>
</dbReference>
<organism evidence="3 4">
    <name type="scientific">Cynara cardunculus var. scolymus</name>
    <name type="common">Globe artichoke</name>
    <name type="synonym">Cynara scolymus</name>
    <dbReference type="NCBI Taxonomy" id="59895"/>
    <lineage>
        <taxon>Eukaryota</taxon>
        <taxon>Viridiplantae</taxon>
        <taxon>Streptophyta</taxon>
        <taxon>Embryophyta</taxon>
        <taxon>Tracheophyta</taxon>
        <taxon>Spermatophyta</taxon>
        <taxon>Magnoliopsida</taxon>
        <taxon>eudicotyledons</taxon>
        <taxon>Gunneridae</taxon>
        <taxon>Pentapetalae</taxon>
        <taxon>asterids</taxon>
        <taxon>campanulids</taxon>
        <taxon>Asterales</taxon>
        <taxon>Asteraceae</taxon>
        <taxon>Carduoideae</taxon>
        <taxon>Cardueae</taxon>
        <taxon>Carduinae</taxon>
        <taxon>Cynara</taxon>
    </lineage>
</organism>
<dbReference type="STRING" id="59895.A0A124SDJ2"/>
<gene>
    <name evidence="3" type="ORF">Ccrd_000812</name>
</gene>
<keyword evidence="4" id="KW-1185">Reference proteome</keyword>
<dbReference type="Pfam" id="PF13086">
    <property type="entry name" value="AAA_11"/>
    <property type="match status" value="1"/>
</dbReference>
<dbReference type="InterPro" id="IPR027417">
    <property type="entry name" value="P-loop_NTPase"/>
</dbReference>
<dbReference type="Proteomes" id="UP000243975">
    <property type="component" value="Unassembled WGS sequence"/>
</dbReference>
<evidence type="ECO:0000313" key="4">
    <source>
        <dbReference type="Proteomes" id="UP000243975"/>
    </source>
</evidence>